<name>A0ACD3B375_9AGAR</name>
<gene>
    <name evidence="1" type="ORF">BDN72DRAFT_792535</name>
</gene>
<protein>
    <submittedName>
        <fullName evidence="1">Uncharacterized protein</fullName>
    </submittedName>
</protein>
<accession>A0ACD3B375</accession>
<keyword evidence="2" id="KW-1185">Reference proteome</keyword>
<organism evidence="1 2">
    <name type="scientific">Pluteus cervinus</name>
    <dbReference type="NCBI Taxonomy" id="181527"/>
    <lineage>
        <taxon>Eukaryota</taxon>
        <taxon>Fungi</taxon>
        <taxon>Dikarya</taxon>
        <taxon>Basidiomycota</taxon>
        <taxon>Agaricomycotina</taxon>
        <taxon>Agaricomycetes</taxon>
        <taxon>Agaricomycetidae</taxon>
        <taxon>Agaricales</taxon>
        <taxon>Pluteineae</taxon>
        <taxon>Pluteaceae</taxon>
        <taxon>Pluteus</taxon>
    </lineage>
</organism>
<proteinExistence type="predicted"/>
<evidence type="ECO:0000313" key="2">
    <source>
        <dbReference type="Proteomes" id="UP000308600"/>
    </source>
</evidence>
<dbReference type="Proteomes" id="UP000308600">
    <property type="component" value="Unassembled WGS sequence"/>
</dbReference>
<sequence>MVAEEPIPWSEADPIDDVTMDFLEQMLQKNPQRRLRSGLEMRSHPYFHRVDWELYERQLVPVPLLPPRDNWKYREQWLQTSEDGVLSFGERYENGEDPDKGMFDYASEWMKTRELDEEALKEEEEEYKEEESEEVHRPGNHNEMRERRVGNIRVIEVFEDDNSSDEEEGDIDEPATTRRMLVNVDRDSSQDSRLGVQLDGLASAQLGEGIGSPSPLYLLSPMTPNPLDFLSPVLTPDLTFTPTTANNSAITTPTTAEPLNILAFTPATPTLASIPVFSHPFLSISSPNLTASSKFLNPMTPSKSMHSSPNGSAPLLGLGLINFRDTTKLSPNALHSDHPLLPQNDTDVKSSRISAHATPPPQEVKAYDTRSSQSVDREDEFHFADPEAIGLEAPEDNTDEHDTELTTMVTAACVPANDDIEECKPSGGASQHSDEAEAAVTTPSKMSPRTRFAECETPPKTGEVTIIAAQAPLRRANTTSRLTDATSDGSSTPTRKSPLKRAMTVPKILLRSGTGGKSLRHGSAASKGDGKVEVKDETSVAIPAKRGVLGKLNKWRKKIVNKIKKDSVSI</sequence>
<reference evidence="1 2" key="1">
    <citation type="journal article" date="2019" name="Nat. Ecol. Evol.">
        <title>Megaphylogeny resolves global patterns of mushroom evolution.</title>
        <authorList>
            <person name="Varga T."/>
            <person name="Krizsan K."/>
            <person name="Foldi C."/>
            <person name="Dima B."/>
            <person name="Sanchez-Garcia M."/>
            <person name="Sanchez-Ramirez S."/>
            <person name="Szollosi G.J."/>
            <person name="Szarkandi J.G."/>
            <person name="Papp V."/>
            <person name="Albert L."/>
            <person name="Andreopoulos W."/>
            <person name="Angelini C."/>
            <person name="Antonin V."/>
            <person name="Barry K.W."/>
            <person name="Bougher N.L."/>
            <person name="Buchanan P."/>
            <person name="Buyck B."/>
            <person name="Bense V."/>
            <person name="Catcheside P."/>
            <person name="Chovatia M."/>
            <person name="Cooper J."/>
            <person name="Damon W."/>
            <person name="Desjardin D."/>
            <person name="Finy P."/>
            <person name="Geml J."/>
            <person name="Haridas S."/>
            <person name="Hughes K."/>
            <person name="Justo A."/>
            <person name="Karasinski D."/>
            <person name="Kautmanova I."/>
            <person name="Kiss B."/>
            <person name="Kocsube S."/>
            <person name="Kotiranta H."/>
            <person name="LaButti K.M."/>
            <person name="Lechner B.E."/>
            <person name="Liimatainen K."/>
            <person name="Lipzen A."/>
            <person name="Lukacs Z."/>
            <person name="Mihaltcheva S."/>
            <person name="Morgado L.N."/>
            <person name="Niskanen T."/>
            <person name="Noordeloos M.E."/>
            <person name="Ohm R.A."/>
            <person name="Ortiz-Santana B."/>
            <person name="Ovrebo C."/>
            <person name="Racz N."/>
            <person name="Riley R."/>
            <person name="Savchenko A."/>
            <person name="Shiryaev A."/>
            <person name="Soop K."/>
            <person name="Spirin V."/>
            <person name="Szebenyi C."/>
            <person name="Tomsovsky M."/>
            <person name="Tulloss R.E."/>
            <person name="Uehling J."/>
            <person name="Grigoriev I.V."/>
            <person name="Vagvolgyi C."/>
            <person name="Papp T."/>
            <person name="Martin F.M."/>
            <person name="Miettinen O."/>
            <person name="Hibbett D.S."/>
            <person name="Nagy L.G."/>
        </authorList>
    </citation>
    <scope>NUCLEOTIDE SEQUENCE [LARGE SCALE GENOMIC DNA]</scope>
    <source>
        <strain evidence="1 2">NL-1719</strain>
    </source>
</reference>
<dbReference type="EMBL" id="ML208286">
    <property type="protein sequence ID" value="TFK72332.1"/>
    <property type="molecule type" value="Genomic_DNA"/>
</dbReference>
<evidence type="ECO:0000313" key="1">
    <source>
        <dbReference type="EMBL" id="TFK72332.1"/>
    </source>
</evidence>